<feature type="compositionally biased region" description="Low complexity" evidence="2">
    <location>
        <begin position="77"/>
        <end position="94"/>
    </location>
</feature>
<feature type="non-terminal residue" evidence="4">
    <location>
        <position position="1"/>
    </location>
</feature>
<evidence type="ECO:0000256" key="1">
    <source>
        <dbReference type="SAM" id="Coils"/>
    </source>
</evidence>
<name>A0A3M7CA11_HORWE</name>
<accession>A0A3M7CA11</accession>
<dbReference type="Pfam" id="PF26118">
    <property type="entry name" value="DUF8035"/>
    <property type="match status" value="1"/>
</dbReference>
<dbReference type="InterPro" id="IPR058348">
    <property type="entry name" value="DUF8035"/>
</dbReference>
<evidence type="ECO:0000259" key="3">
    <source>
        <dbReference type="Pfam" id="PF26118"/>
    </source>
</evidence>
<organism evidence="4 5">
    <name type="scientific">Hortaea werneckii</name>
    <name type="common">Black yeast</name>
    <name type="synonym">Cladosporium werneckii</name>
    <dbReference type="NCBI Taxonomy" id="91943"/>
    <lineage>
        <taxon>Eukaryota</taxon>
        <taxon>Fungi</taxon>
        <taxon>Dikarya</taxon>
        <taxon>Ascomycota</taxon>
        <taxon>Pezizomycotina</taxon>
        <taxon>Dothideomycetes</taxon>
        <taxon>Dothideomycetidae</taxon>
        <taxon>Mycosphaerellales</taxon>
        <taxon>Teratosphaeriaceae</taxon>
        <taxon>Hortaea</taxon>
    </lineage>
</organism>
<feature type="region of interest" description="Disordered" evidence="2">
    <location>
        <begin position="1"/>
        <end position="126"/>
    </location>
</feature>
<feature type="compositionally biased region" description="Basic and acidic residues" evidence="2">
    <location>
        <begin position="282"/>
        <end position="294"/>
    </location>
</feature>
<feature type="compositionally biased region" description="Basic and acidic residues" evidence="2">
    <location>
        <begin position="24"/>
        <end position="52"/>
    </location>
</feature>
<comment type="caution">
    <text evidence="4">The sequence shown here is derived from an EMBL/GenBank/DDBJ whole genome shotgun (WGS) entry which is preliminary data.</text>
</comment>
<feature type="coiled-coil region" evidence="1">
    <location>
        <begin position="311"/>
        <end position="340"/>
    </location>
</feature>
<dbReference type="EMBL" id="QWIO01002934">
    <property type="protein sequence ID" value="RMY48855.1"/>
    <property type="molecule type" value="Genomic_DNA"/>
</dbReference>
<feature type="compositionally biased region" description="Basic residues" evidence="2">
    <location>
        <begin position="220"/>
        <end position="233"/>
    </location>
</feature>
<proteinExistence type="predicted"/>
<sequence>PSRYDEEERDYRIPPYTPVPLPIRRHEHDYERVPYRDYEPEDYREVEIQRERSVHRRGKPKSEASRSEARSHRSSRPPKSVTTRRTSPSSASSESFEEIEKEDSIHDSIASSVPKFKKGKTRMPKRLVMREAIQDLGYPYDEEEDFYVLRIALEKEQIDEVYRFEERAEVEDPPEPLPNEHEEVRRTEWINPPTIVFGNGPRSERTRSVRDPSPSSRTATTRHTHRSRSRAHSRQPSSPGTIVQDRRTVIEEQPPPPPPPAAAPIPPPQPAPPMPPPGPEFYEDRRTIIEERAPSRHSGAMVVQDRDYRSDRDIQAEIRALEAERRALKLEREAEERRDIATRIRDRPLTEEEYHMVEYSEHRPRETLYIEERERERSPPRNVIRVEKDRKAAEKKRRAVALAVGTLT</sequence>
<feature type="compositionally biased region" description="Basic residues" evidence="2">
    <location>
        <begin position="115"/>
        <end position="126"/>
    </location>
</feature>
<evidence type="ECO:0000256" key="2">
    <source>
        <dbReference type="SAM" id="MobiDB-lite"/>
    </source>
</evidence>
<evidence type="ECO:0000313" key="4">
    <source>
        <dbReference type="EMBL" id="RMY48855.1"/>
    </source>
</evidence>
<gene>
    <name evidence="4" type="ORF">D0864_14811</name>
</gene>
<feature type="compositionally biased region" description="Basic and acidic residues" evidence="2">
    <location>
        <begin position="1"/>
        <end position="12"/>
    </location>
</feature>
<feature type="region of interest" description="Disordered" evidence="2">
    <location>
        <begin position="164"/>
        <end position="307"/>
    </location>
</feature>
<reference evidence="4 5" key="1">
    <citation type="journal article" date="2018" name="BMC Genomics">
        <title>Genomic evidence for intraspecific hybridization in a clonal and extremely halotolerant yeast.</title>
        <authorList>
            <person name="Gostincar C."/>
            <person name="Stajich J.E."/>
            <person name="Zupancic J."/>
            <person name="Zalar P."/>
            <person name="Gunde-Cimerman N."/>
        </authorList>
    </citation>
    <scope>NUCLEOTIDE SEQUENCE [LARGE SCALE GENOMIC DNA]</scope>
    <source>
        <strain evidence="4 5">EXF-10513</strain>
    </source>
</reference>
<keyword evidence="1" id="KW-0175">Coiled coil</keyword>
<feature type="compositionally biased region" description="Pro residues" evidence="2">
    <location>
        <begin position="253"/>
        <end position="279"/>
    </location>
</feature>
<feature type="compositionally biased region" description="Basic and acidic residues" evidence="2">
    <location>
        <begin position="178"/>
        <end position="188"/>
    </location>
</feature>
<feature type="domain" description="DUF8035" evidence="3">
    <location>
        <begin position="117"/>
        <end position="162"/>
    </location>
</feature>
<dbReference type="AlphaFoldDB" id="A0A3M7CA11"/>
<protein>
    <recommendedName>
        <fullName evidence="3">DUF8035 domain-containing protein</fullName>
    </recommendedName>
</protein>
<feature type="compositionally biased region" description="Basic and acidic residues" evidence="2">
    <location>
        <begin position="60"/>
        <end position="71"/>
    </location>
</feature>
<evidence type="ECO:0000313" key="5">
    <source>
        <dbReference type="Proteomes" id="UP000269539"/>
    </source>
</evidence>
<dbReference type="Proteomes" id="UP000269539">
    <property type="component" value="Unassembled WGS sequence"/>
</dbReference>